<keyword evidence="1" id="KW-0472">Membrane</keyword>
<feature type="transmembrane region" description="Helical" evidence="1">
    <location>
        <begin position="148"/>
        <end position="168"/>
    </location>
</feature>
<reference evidence="2" key="1">
    <citation type="journal article" date="2020" name="Nature">
        <title>Giant virus diversity and host interactions through global metagenomics.</title>
        <authorList>
            <person name="Schulz F."/>
            <person name="Roux S."/>
            <person name="Paez-Espino D."/>
            <person name="Jungbluth S."/>
            <person name="Walsh D.A."/>
            <person name="Denef V.J."/>
            <person name="McMahon K.D."/>
            <person name="Konstantinidis K.T."/>
            <person name="Eloe-Fadrosh E.A."/>
            <person name="Kyrpides N.C."/>
            <person name="Woyke T."/>
        </authorList>
    </citation>
    <scope>NUCLEOTIDE SEQUENCE</scope>
    <source>
        <strain evidence="2">GVMAG-M-3300023179-27</strain>
    </source>
</reference>
<feature type="transmembrane region" description="Helical" evidence="1">
    <location>
        <begin position="28"/>
        <end position="52"/>
    </location>
</feature>
<keyword evidence="1" id="KW-0812">Transmembrane</keyword>
<accession>A0A6C0ECC0</accession>
<dbReference type="EMBL" id="MN739779">
    <property type="protein sequence ID" value="QHT26130.1"/>
    <property type="molecule type" value="Genomic_DNA"/>
</dbReference>
<evidence type="ECO:0008006" key="3">
    <source>
        <dbReference type="Google" id="ProtNLM"/>
    </source>
</evidence>
<evidence type="ECO:0000313" key="2">
    <source>
        <dbReference type="EMBL" id="QHT26130.1"/>
    </source>
</evidence>
<feature type="transmembrane region" description="Helical" evidence="1">
    <location>
        <begin position="72"/>
        <end position="93"/>
    </location>
</feature>
<feature type="transmembrane region" description="Helical" evidence="1">
    <location>
        <begin position="113"/>
        <end position="136"/>
    </location>
</feature>
<organism evidence="2">
    <name type="scientific">viral metagenome</name>
    <dbReference type="NCBI Taxonomy" id="1070528"/>
    <lineage>
        <taxon>unclassified sequences</taxon>
        <taxon>metagenomes</taxon>
        <taxon>organismal metagenomes</taxon>
    </lineage>
</organism>
<keyword evidence="1" id="KW-1133">Transmembrane helix</keyword>
<evidence type="ECO:0000256" key="1">
    <source>
        <dbReference type="SAM" id="Phobius"/>
    </source>
</evidence>
<proteinExistence type="predicted"/>
<dbReference type="AlphaFoldDB" id="A0A6C0ECC0"/>
<sequence length="177" mass="19825">MASTSHETRIPVATVDNSKEELPLCGKICIGACFTCFFSLVASLSIAELVIATKYENDIDCSSSVGISIYQWLLTDAIVLLLFLAPIFILAFLTINIKTKRDNTLIKCDILLLILRLLSLVFTIAWTIIGSIIFWRDCSHVEPSEVNSIMWAALIIRYISIFNIYSSIHNSICDKKK</sequence>
<name>A0A6C0ECC0_9ZZZZ</name>
<protein>
    <recommendedName>
        <fullName evidence="3">Transmembrane protein</fullName>
    </recommendedName>
</protein>